<keyword evidence="3" id="KW-0997">Cell inner membrane</keyword>
<keyword evidence="4 8" id="KW-0812">Transmembrane</keyword>
<keyword evidence="5 8" id="KW-1133">Transmembrane helix</keyword>
<dbReference type="PANTHER" id="PTHR30462:SF0">
    <property type="entry name" value="INTERMEMBRANE TRANSPORT PROTEIN YEBT"/>
    <property type="match status" value="1"/>
</dbReference>
<reference evidence="10 11" key="1">
    <citation type="submission" date="2019-05" db="EMBL/GenBank/DDBJ databases">
        <title>Burkholderia sp. DHOD12, isolated from subtropical forest soil.</title>
        <authorList>
            <person name="Gao Z.-H."/>
            <person name="Qiu L.-H."/>
        </authorList>
    </citation>
    <scope>NUCLEOTIDE SEQUENCE [LARGE SCALE GENOMIC DNA]</scope>
    <source>
        <strain evidence="10 11">DHOD12</strain>
    </source>
</reference>
<feature type="transmembrane region" description="Helical" evidence="8">
    <location>
        <begin position="26"/>
        <end position="46"/>
    </location>
</feature>
<keyword evidence="11" id="KW-1185">Reference proteome</keyword>
<comment type="subcellular location">
    <subcellularLocation>
        <location evidence="1">Cell inner membrane</location>
    </subcellularLocation>
</comment>
<dbReference type="AlphaFoldDB" id="A0A4P8IWN7"/>
<evidence type="ECO:0000256" key="8">
    <source>
        <dbReference type="SAM" id="Phobius"/>
    </source>
</evidence>
<evidence type="ECO:0000256" key="7">
    <source>
        <dbReference type="SAM" id="MobiDB-lite"/>
    </source>
</evidence>
<dbReference type="Proteomes" id="UP000298656">
    <property type="component" value="Chromosome 2"/>
</dbReference>
<evidence type="ECO:0000256" key="6">
    <source>
        <dbReference type="ARBA" id="ARBA00023136"/>
    </source>
</evidence>
<dbReference type="EMBL" id="CP040078">
    <property type="protein sequence ID" value="QCP53652.1"/>
    <property type="molecule type" value="Genomic_DNA"/>
</dbReference>
<feature type="compositionally biased region" description="Polar residues" evidence="7">
    <location>
        <begin position="539"/>
        <end position="548"/>
    </location>
</feature>
<accession>A0A4P8IWN7</accession>
<evidence type="ECO:0000313" key="10">
    <source>
        <dbReference type="EMBL" id="QCP53652.1"/>
    </source>
</evidence>
<dbReference type="OrthoDB" id="9806984at2"/>
<dbReference type="InterPro" id="IPR003399">
    <property type="entry name" value="Mce/MlaD"/>
</dbReference>
<evidence type="ECO:0000256" key="4">
    <source>
        <dbReference type="ARBA" id="ARBA00022692"/>
    </source>
</evidence>
<evidence type="ECO:0000313" key="11">
    <source>
        <dbReference type="Proteomes" id="UP000298656"/>
    </source>
</evidence>
<feature type="domain" description="Mce/MlaD" evidence="9">
    <location>
        <begin position="49"/>
        <end position="140"/>
    </location>
</feature>
<sequence length="548" mass="57944">MSDLPEPQPEPGLPAVIRRRRRVSPVWLVPMVAALIGLSLLLHAWLSAGPTISIAFQSATGLEAGKTQVKYKDVAIGTVTSIALSEDGSHVIAAVALNKSAQSVARADTRFWVVRPRIGLGGVSGIDTLLSGAYIGVDKGTSQRPGRVFTGLETPPTVINGMPGKSFAIHADDLGSLDIGSPVYFHRIQVGRVASYRLDAAGRGIDLEVFVDAPYDRFVTSGTRFWNASGVDVSLGADGLKLNTQSLATVIAGGVAFATPVGGGQQPAASQTRYELAKDEQAAMAPPDGPGQYIRLHFEQSLRGLTVGAPVEFSGLNIGRVVSLHLDYDAAKHRFPSVVDIVVYPSRLGKPPEQLPKYSGDAEQQAAQFIAGLVQHGLRAQARSGNLLTGQLYISLEFVPNAPAATFDIAARPLTLPTVSGGFEHMQDQIASIVAKVEKMPLDSIGRHLDTALADLDETLRQVNGQVMPAATQTLRQTNQTLGAVQGAFAADAPLQQNLQQSLQEVQRTATSLRTLIDLLGRHPDALLRGTPSDAPPISNANAASKGN</sequence>
<feature type="domain" description="Mce/MlaD" evidence="9">
    <location>
        <begin position="291"/>
        <end position="397"/>
    </location>
</feature>
<protein>
    <submittedName>
        <fullName evidence="10">MCE family protein</fullName>
    </submittedName>
</protein>
<evidence type="ECO:0000256" key="2">
    <source>
        <dbReference type="ARBA" id="ARBA00022475"/>
    </source>
</evidence>
<evidence type="ECO:0000256" key="5">
    <source>
        <dbReference type="ARBA" id="ARBA00022989"/>
    </source>
</evidence>
<dbReference type="RefSeq" id="WP_137336421.1">
    <property type="nucleotide sequence ID" value="NZ_CP040078.1"/>
</dbReference>
<dbReference type="KEGG" id="tvl:FAZ95_32010"/>
<proteinExistence type="predicted"/>
<dbReference type="PANTHER" id="PTHR30462">
    <property type="entry name" value="INTERMEMBRANE TRANSPORT PROTEIN PQIB-RELATED"/>
    <property type="match status" value="1"/>
</dbReference>
<feature type="region of interest" description="Disordered" evidence="7">
    <location>
        <begin position="527"/>
        <end position="548"/>
    </location>
</feature>
<dbReference type="InterPro" id="IPR051800">
    <property type="entry name" value="PqiA-PqiB_transport"/>
</dbReference>
<evidence type="ECO:0000259" key="9">
    <source>
        <dbReference type="Pfam" id="PF02470"/>
    </source>
</evidence>
<evidence type="ECO:0000256" key="1">
    <source>
        <dbReference type="ARBA" id="ARBA00004533"/>
    </source>
</evidence>
<feature type="domain" description="Mce/MlaD" evidence="9">
    <location>
        <begin position="164"/>
        <end position="224"/>
    </location>
</feature>
<keyword evidence="2" id="KW-1003">Cell membrane</keyword>
<gene>
    <name evidence="10" type="ORF">FAZ95_32010</name>
</gene>
<name>A0A4P8IWN7_9BURK</name>
<dbReference type="GO" id="GO:0005886">
    <property type="term" value="C:plasma membrane"/>
    <property type="evidence" value="ECO:0007669"/>
    <property type="project" value="UniProtKB-SubCell"/>
</dbReference>
<keyword evidence="6 8" id="KW-0472">Membrane</keyword>
<organism evidence="10 11">
    <name type="scientific">Trinickia violacea</name>
    <dbReference type="NCBI Taxonomy" id="2571746"/>
    <lineage>
        <taxon>Bacteria</taxon>
        <taxon>Pseudomonadati</taxon>
        <taxon>Pseudomonadota</taxon>
        <taxon>Betaproteobacteria</taxon>
        <taxon>Burkholderiales</taxon>
        <taxon>Burkholderiaceae</taxon>
        <taxon>Trinickia</taxon>
    </lineage>
</organism>
<dbReference type="Pfam" id="PF02470">
    <property type="entry name" value="MlaD"/>
    <property type="match status" value="3"/>
</dbReference>
<evidence type="ECO:0000256" key="3">
    <source>
        <dbReference type="ARBA" id="ARBA00022519"/>
    </source>
</evidence>